<organism evidence="3 4">
    <name type="scientific">Henriciella pelagia</name>
    <dbReference type="NCBI Taxonomy" id="1977912"/>
    <lineage>
        <taxon>Bacteria</taxon>
        <taxon>Pseudomonadati</taxon>
        <taxon>Pseudomonadota</taxon>
        <taxon>Alphaproteobacteria</taxon>
        <taxon>Hyphomonadales</taxon>
        <taxon>Hyphomonadaceae</taxon>
        <taxon>Henriciella</taxon>
    </lineage>
</organism>
<dbReference type="InterPro" id="IPR013230">
    <property type="entry name" value="Peptidase_M15A_C"/>
</dbReference>
<dbReference type="EMBL" id="BMKF01000001">
    <property type="protein sequence ID" value="GGB62825.1"/>
    <property type="molecule type" value="Genomic_DNA"/>
</dbReference>
<dbReference type="RefSeq" id="WP_084391639.1">
    <property type="nucleotide sequence ID" value="NZ_BMKF01000001.1"/>
</dbReference>
<dbReference type="SUPFAM" id="SSF55166">
    <property type="entry name" value="Hedgehog/DD-peptidase"/>
    <property type="match status" value="1"/>
</dbReference>
<dbReference type="InterPro" id="IPR009045">
    <property type="entry name" value="Zn_M74/Hedgehog-like"/>
</dbReference>
<dbReference type="Proteomes" id="UP000628854">
    <property type="component" value="Unassembled WGS sequence"/>
</dbReference>
<evidence type="ECO:0000313" key="4">
    <source>
        <dbReference type="Proteomes" id="UP000628854"/>
    </source>
</evidence>
<name>A0ABQ1J8Q1_9PROT</name>
<evidence type="ECO:0000259" key="2">
    <source>
        <dbReference type="Pfam" id="PF08291"/>
    </source>
</evidence>
<keyword evidence="4" id="KW-1185">Reference proteome</keyword>
<feature type="domain" description="Peptidase M15A C-terminal" evidence="2">
    <location>
        <begin position="190"/>
        <end position="222"/>
    </location>
</feature>
<feature type="chain" id="PRO_5046183211" description="Peptidase M15A C-terminal domain-containing protein" evidence="1">
    <location>
        <begin position="21"/>
        <end position="292"/>
    </location>
</feature>
<keyword evidence="1" id="KW-0732">Signal</keyword>
<protein>
    <recommendedName>
        <fullName evidence="2">Peptidase M15A C-terminal domain-containing protein</fullName>
    </recommendedName>
</protein>
<reference evidence="4" key="1">
    <citation type="journal article" date="2019" name="Int. J. Syst. Evol. Microbiol.">
        <title>The Global Catalogue of Microorganisms (GCM) 10K type strain sequencing project: providing services to taxonomists for standard genome sequencing and annotation.</title>
        <authorList>
            <consortium name="The Broad Institute Genomics Platform"/>
            <consortium name="The Broad Institute Genome Sequencing Center for Infectious Disease"/>
            <person name="Wu L."/>
            <person name="Ma J."/>
        </authorList>
    </citation>
    <scope>NUCLEOTIDE SEQUENCE [LARGE SCALE GENOMIC DNA]</scope>
    <source>
        <strain evidence="4">CGMCC 1.15928</strain>
    </source>
</reference>
<sequence>MLKLIVLAAVWKLTAAIGSASDTPLQINGEVLPYDVWHVMVMPGETINYDGPNLLAPFLDDVEIQSRNAFTAPEKPGIYDLEFRTRSGDVASDIALFVLEPSSRIDASGRLNGYRIGQYPQDEPVGFIRLDEGNGDVQVSPNFRIGQFLCKQQPDHWPKYLLISSANLGRLEHLLAAIRSDGITDAETFFVMSGYRTPFYNTAIGSAKLSRHMYGDATDIYIDVSPRDGVMDDINRDGALDKEDANFFYDYAEQLFARSDVSAGGLGSYGSNAVHGPFVHVDGRGRRARWGR</sequence>
<dbReference type="Gene3D" id="3.30.1380.10">
    <property type="match status" value="1"/>
</dbReference>
<comment type="caution">
    <text evidence="3">The sequence shown here is derived from an EMBL/GenBank/DDBJ whole genome shotgun (WGS) entry which is preliminary data.</text>
</comment>
<evidence type="ECO:0000313" key="3">
    <source>
        <dbReference type="EMBL" id="GGB62825.1"/>
    </source>
</evidence>
<accession>A0ABQ1J8Q1</accession>
<proteinExistence type="predicted"/>
<dbReference type="Pfam" id="PF08291">
    <property type="entry name" value="Peptidase_M15_3"/>
    <property type="match status" value="1"/>
</dbReference>
<feature type="signal peptide" evidence="1">
    <location>
        <begin position="1"/>
        <end position="20"/>
    </location>
</feature>
<evidence type="ECO:0000256" key="1">
    <source>
        <dbReference type="SAM" id="SignalP"/>
    </source>
</evidence>
<gene>
    <name evidence="3" type="ORF">GCM10011503_09360</name>
</gene>